<organism evidence="1 2">
    <name type="scientific">Hygrophoropsis aurantiaca</name>
    <dbReference type="NCBI Taxonomy" id="72124"/>
    <lineage>
        <taxon>Eukaryota</taxon>
        <taxon>Fungi</taxon>
        <taxon>Dikarya</taxon>
        <taxon>Basidiomycota</taxon>
        <taxon>Agaricomycotina</taxon>
        <taxon>Agaricomycetes</taxon>
        <taxon>Agaricomycetidae</taxon>
        <taxon>Boletales</taxon>
        <taxon>Coniophorineae</taxon>
        <taxon>Hygrophoropsidaceae</taxon>
        <taxon>Hygrophoropsis</taxon>
    </lineage>
</organism>
<gene>
    <name evidence="1" type="ORF">BJ138DRAFT_1143146</name>
</gene>
<protein>
    <submittedName>
        <fullName evidence="1">Uncharacterized protein</fullName>
    </submittedName>
</protein>
<sequence>MQQQAYQAYTNTPKGTLVPGQTISVNKYTVQVERYLSQGGFSHVYLVRTPTPVYNTTHHVLKRIAVANEAMLTEVRKEVDIMRILKGHPNIVYLIDAAWHKMANGMFEVFILMEFCPGGGIIDMMNRRLRERLTEAEILQIFVDVCEGVAAMHNLRPALLHRDLKVENILQASNNCFKLCDFGSATPVAPRPPSTTQEIRALEADLNRHTTLQYRAPEMVDSYLRRPVDEKSDVWALGVLLYKLCYYTTPFEEHGQLAILNVQYRIPPYPVYSSHLNGLIASMLREHGTQRPSAFELLAQVHRMRGTKSRFTYNMTSPPPLSSRPVAPPIGNPMDNLVSYRSSSGQTQGASPLQPKSSGTAIQAREKVLEAIAPMRRGRPSSSRQNDSMQSLPSRPPSPHKNSAESQTLSKPPQQNWLEDNFKAEGDDAVKSNSFSQVNKARGPATTKSVPNNATSLMDDAWSVETRDSKVTPTDQHSPTAAFGDNFAEKLWNAYDSPRTGGYSPNIPSNMPPLEGSRNTRLTITKGKDAFEGLGLSPPEVPALPTLGEARKLRTGLAVVNGSTRLAPSPAPSMNATKPNPSPAPRPTPSPRPTQPTSSSSWKSTPVIPQLSNNPPSLPQLADFTAETRFPSLEELDATFGSSSTTFIPPTHSTSQPALRERSPTKDSGPSPLGPPLPTRPTPKRSMDGWTNGPSGTRSQHVTGVAMRDSKEDRKMNSTNSENVLEPSSKRHSYRPISRPSLSRKHRSSISIKHTPQSDDLLGSRGIDVQSSLAPPKKHEPQDWLTGDNDTGPLPLEDNNRPHTPILREFTNKRSSFIEENTVPIQSPQEAVAARMSSSSKPSRAATPPSPSKKKPVQTPRTRERKPSTSGVTLQKVRTPDVTGPQRASTENWSLSKSSFQVDKTPPSSDEDHPEEPTGFPLTKSSGEDISPKRRRTRGRQNSVHDLVDLWGGGVVQTKERPKDSVTTLDFGDGDYRQHTGAKLYKSKSVAIPPASKQLSNPSPPVSNNSLPTAIRRSPSKSPRRAAPPSHIKQASIATPMNAPTSSSSSSRIRPQSMLAFPMSKSASEGKSDSATGLAVPPDNSRKHGSRRTSITDMVQRYEAIGGGMKGPGSGQPPPVLPKPVALKVATPNYTGTGGRFVGLPAQSSSSPVLSRFTGSRGAASASPISDDKIAAGESVRSNLPSTVFPKSTVTGDGFGGKPGEPSNQTSSIGLTSGLSNKPFNFASRERTTAPDGLPSLSSPFPLHKGSPPADDPQRSPSPDKPYQGVGRLIDQWQRKTIENDTSKRGGPVSRRAGLVSGAGKDGPM</sequence>
<accession>A0ACB8APR8</accession>
<dbReference type="EMBL" id="MU267609">
    <property type="protein sequence ID" value="KAH7914728.1"/>
    <property type="molecule type" value="Genomic_DNA"/>
</dbReference>
<evidence type="ECO:0000313" key="2">
    <source>
        <dbReference type="Proteomes" id="UP000790377"/>
    </source>
</evidence>
<comment type="caution">
    <text evidence="1">The sequence shown here is derived from an EMBL/GenBank/DDBJ whole genome shotgun (WGS) entry which is preliminary data.</text>
</comment>
<evidence type="ECO:0000313" key="1">
    <source>
        <dbReference type="EMBL" id="KAH7914728.1"/>
    </source>
</evidence>
<name>A0ACB8APR8_9AGAM</name>
<reference evidence="1" key="1">
    <citation type="journal article" date="2021" name="New Phytol.">
        <title>Evolutionary innovations through gain and loss of genes in the ectomycorrhizal Boletales.</title>
        <authorList>
            <person name="Wu G."/>
            <person name="Miyauchi S."/>
            <person name="Morin E."/>
            <person name="Kuo A."/>
            <person name="Drula E."/>
            <person name="Varga T."/>
            <person name="Kohler A."/>
            <person name="Feng B."/>
            <person name="Cao Y."/>
            <person name="Lipzen A."/>
            <person name="Daum C."/>
            <person name="Hundley H."/>
            <person name="Pangilinan J."/>
            <person name="Johnson J."/>
            <person name="Barry K."/>
            <person name="LaButti K."/>
            <person name="Ng V."/>
            <person name="Ahrendt S."/>
            <person name="Min B."/>
            <person name="Choi I.G."/>
            <person name="Park H."/>
            <person name="Plett J.M."/>
            <person name="Magnuson J."/>
            <person name="Spatafora J.W."/>
            <person name="Nagy L.G."/>
            <person name="Henrissat B."/>
            <person name="Grigoriev I.V."/>
            <person name="Yang Z.L."/>
            <person name="Xu J."/>
            <person name="Martin F.M."/>
        </authorList>
    </citation>
    <scope>NUCLEOTIDE SEQUENCE</scope>
    <source>
        <strain evidence="1">ATCC 28755</strain>
    </source>
</reference>
<dbReference type="Proteomes" id="UP000790377">
    <property type="component" value="Unassembled WGS sequence"/>
</dbReference>
<keyword evidence="2" id="KW-1185">Reference proteome</keyword>
<proteinExistence type="predicted"/>